<protein>
    <submittedName>
        <fullName evidence="1">Uncharacterized protein</fullName>
    </submittedName>
</protein>
<dbReference type="Gramene" id="ONK72397">
    <property type="protein sequence ID" value="ONK72397"/>
    <property type="gene ID" value="A4U43_C04F19000"/>
</dbReference>
<dbReference type="Proteomes" id="UP000243459">
    <property type="component" value="Chromosome 4"/>
</dbReference>
<reference evidence="2" key="1">
    <citation type="journal article" date="2017" name="Nat. Commun.">
        <title>The asparagus genome sheds light on the origin and evolution of a young Y chromosome.</title>
        <authorList>
            <person name="Harkess A."/>
            <person name="Zhou J."/>
            <person name="Xu C."/>
            <person name="Bowers J.E."/>
            <person name="Van der Hulst R."/>
            <person name="Ayyampalayam S."/>
            <person name="Mercati F."/>
            <person name="Riccardi P."/>
            <person name="McKain M.R."/>
            <person name="Kakrana A."/>
            <person name="Tang H."/>
            <person name="Ray J."/>
            <person name="Groenendijk J."/>
            <person name="Arikit S."/>
            <person name="Mathioni S.M."/>
            <person name="Nakano M."/>
            <person name="Shan H."/>
            <person name="Telgmann-Rauber A."/>
            <person name="Kanno A."/>
            <person name="Yue Z."/>
            <person name="Chen H."/>
            <person name="Li W."/>
            <person name="Chen Y."/>
            <person name="Xu X."/>
            <person name="Zhang Y."/>
            <person name="Luo S."/>
            <person name="Chen H."/>
            <person name="Gao J."/>
            <person name="Mao Z."/>
            <person name="Pires J.C."/>
            <person name="Luo M."/>
            <person name="Kudrna D."/>
            <person name="Wing R.A."/>
            <person name="Meyers B.C."/>
            <person name="Yi K."/>
            <person name="Kong H."/>
            <person name="Lavrijsen P."/>
            <person name="Sunseri F."/>
            <person name="Falavigna A."/>
            <person name="Ye Y."/>
            <person name="Leebens-Mack J.H."/>
            <person name="Chen G."/>
        </authorList>
    </citation>
    <scope>NUCLEOTIDE SEQUENCE [LARGE SCALE GENOMIC DNA]</scope>
    <source>
        <strain evidence="2">cv. DH0086</strain>
    </source>
</reference>
<name>A0A5P1F4Q7_ASPOF</name>
<sequence>MAPHQTRHLGQSSGDYCAYITNMEKKTSMCEGPHFPNLQNMFRDKNPKNQKPKAQEKMLATAGRFGRAEHIEYEISGTSCEEEVKRFPGL</sequence>
<accession>A0A5P1F4Q7</accession>
<evidence type="ECO:0000313" key="2">
    <source>
        <dbReference type="Proteomes" id="UP000243459"/>
    </source>
</evidence>
<dbReference type="AlphaFoldDB" id="A0A5P1F4Q7"/>
<gene>
    <name evidence="1" type="ORF">A4U43_C04F19000</name>
</gene>
<proteinExistence type="predicted"/>
<keyword evidence="2" id="KW-1185">Reference proteome</keyword>
<organism evidence="1 2">
    <name type="scientific">Asparagus officinalis</name>
    <name type="common">Garden asparagus</name>
    <dbReference type="NCBI Taxonomy" id="4686"/>
    <lineage>
        <taxon>Eukaryota</taxon>
        <taxon>Viridiplantae</taxon>
        <taxon>Streptophyta</taxon>
        <taxon>Embryophyta</taxon>
        <taxon>Tracheophyta</taxon>
        <taxon>Spermatophyta</taxon>
        <taxon>Magnoliopsida</taxon>
        <taxon>Liliopsida</taxon>
        <taxon>Asparagales</taxon>
        <taxon>Asparagaceae</taxon>
        <taxon>Asparagoideae</taxon>
        <taxon>Asparagus</taxon>
    </lineage>
</organism>
<dbReference type="EMBL" id="CM007384">
    <property type="protein sequence ID" value="ONK72397.1"/>
    <property type="molecule type" value="Genomic_DNA"/>
</dbReference>
<evidence type="ECO:0000313" key="1">
    <source>
        <dbReference type="EMBL" id="ONK72397.1"/>
    </source>
</evidence>